<keyword evidence="7 12" id="KW-0378">Hydrolase</keyword>
<comment type="caution">
    <text evidence="14">The sequence shown here is derived from an EMBL/GenBank/DDBJ whole genome shotgun (WGS) entry which is preliminary data.</text>
</comment>
<dbReference type="InterPro" id="IPR015797">
    <property type="entry name" value="NUDIX_hydrolase-like_dom_sf"/>
</dbReference>
<comment type="cofactor">
    <cofactor evidence="1">
        <name>Mg(2+)</name>
        <dbReference type="ChEBI" id="CHEBI:18420"/>
    </cofactor>
</comment>
<comment type="similarity">
    <text evidence="2 12">Belongs to the Nudix hydrolase family.</text>
</comment>
<protein>
    <recommendedName>
        <fullName evidence="11">8-oxo-dGTP diphosphatase</fullName>
        <ecNumber evidence="11">3.6.1.55</ecNumber>
    </recommendedName>
</protein>
<proteinExistence type="inferred from homology"/>
<sequence>MVAAVVVDHGRVLACRRAPGRAAAGRWEFPGGKIEPHETAEQALRREVREELGIEVLDARPFTCDDTPVDGRVIRLVCFHVRLAAAPPTVSTDHDALAWLGPDDLDSVDWATPDLPAVAKLRETTW</sequence>
<dbReference type="PROSITE" id="PS00893">
    <property type="entry name" value="NUDIX_BOX"/>
    <property type="match status" value="1"/>
</dbReference>
<evidence type="ECO:0000259" key="13">
    <source>
        <dbReference type="PROSITE" id="PS51462"/>
    </source>
</evidence>
<keyword evidence="8" id="KW-0460">Magnesium</keyword>
<evidence type="ECO:0000256" key="5">
    <source>
        <dbReference type="ARBA" id="ARBA00022723"/>
    </source>
</evidence>
<evidence type="ECO:0000313" key="14">
    <source>
        <dbReference type="EMBL" id="GAA3635726.1"/>
    </source>
</evidence>
<evidence type="ECO:0000256" key="6">
    <source>
        <dbReference type="ARBA" id="ARBA00022763"/>
    </source>
</evidence>
<keyword evidence="15" id="KW-1185">Reference proteome</keyword>
<dbReference type="InterPro" id="IPR000086">
    <property type="entry name" value="NUDIX_hydrolase_dom"/>
</dbReference>
<evidence type="ECO:0000256" key="2">
    <source>
        <dbReference type="ARBA" id="ARBA00005582"/>
    </source>
</evidence>
<keyword evidence="6" id="KW-0227">DNA damage</keyword>
<evidence type="ECO:0000256" key="4">
    <source>
        <dbReference type="ARBA" id="ARBA00022705"/>
    </source>
</evidence>
<dbReference type="EMBL" id="BAAAYU010000005">
    <property type="protein sequence ID" value="GAA3635726.1"/>
    <property type="molecule type" value="Genomic_DNA"/>
</dbReference>
<evidence type="ECO:0000256" key="3">
    <source>
        <dbReference type="ARBA" id="ARBA00022457"/>
    </source>
</evidence>
<dbReference type="PANTHER" id="PTHR47707">
    <property type="entry name" value="8-OXO-DGTP DIPHOSPHATASE"/>
    <property type="match status" value="1"/>
</dbReference>
<keyword evidence="9" id="KW-0234">DNA repair</keyword>
<evidence type="ECO:0000313" key="15">
    <source>
        <dbReference type="Proteomes" id="UP001501697"/>
    </source>
</evidence>
<feature type="domain" description="Nudix hydrolase" evidence="13">
    <location>
        <begin position="1"/>
        <end position="122"/>
    </location>
</feature>
<dbReference type="PANTHER" id="PTHR47707:SF1">
    <property type="entry name" value="NUDIX HYDROLASE FAMILY PROTEIN"/>
    <property type="match status" value="1"/>
</dbReference>
<dbReference type="Gene3D" id="3.90.79.10">
    <property type="entry name" value="Nucleoside Triphosphate Pyrophosphohydrolase"/>
    <property type="match status" value="1"/>
</dbReference>
<dbReference type="InterPro" id="IPR047127">
    <property type="entry name" value="MutT-like"/>
</dbReference>
<evidence type="ECO:0000256" key="9">
    <source>
        <dbReference type="ARBA" id="ARBA00023204"/>
    </source>
</evidence>
<evidence type="ECO:0000256" key="10">
    <source>
        <dbReference type="ARBA" id="ARBA00035861"/>
    </source>
</evidence>
<dbReference type="PRINTS" id="PR00502">
    <property type="entry name" value="NUDIXFAMILY"/>
</dbReference>
<dbReference type="InterPro" id="IPR020084">
    <property type="entry name" value="NUDIX_hydrolase_CS"/>
</dbReference>
<keyword evidence="5" id="KW-0479">Metal-binding</keyword>
<dbReference type="SUPFAM" id="SSF55811">
    <property type="entry name" value="Nudix"/>
    <property type="match status" value="1"/>
</dbReference>
<organism evidence="14 15">
    <name type="scientific">Microbacterium awajiense</name>
    <dbReference type="NCBI Taxonomy" id="415214"/>
    <lineage>
        <taxon>Bacteria</taxon>
        <taxon>Bacillati</taxon>
        <taxon>Actinomycetota</taxon>
        <taxon>Actinomycetes</taxon>
        <taxon>Micrococcales</taxon>
        <taxon>Microbacteriaceae</taxon>
        <taxon>Microbacterium</taxon>
    </lineage>
</organism>
<keyword evidence="4" id="KW-0235">DNA replication</keyword>
<evidence type="ECO:0000256" key="1">
    <source>
        <dbReference type="ARBA" id="ARBA00001946"/>
    </source>
</evidence>
<keyword evidence="3" id="KW-0515">Mutator protein</keyword>
<dbReference type="Proteomes" id="UP001501697">
    <property type="component" value="Unassembled WGS sequence"/>
</dbReference>
<name>A0ABP7AMU2_9MICO</name>
<dbReference type="Pfam" id="PF00293">
    <property type="entry name" value="NUDIX"/>
    <property type="match status" value="1"/>
</dbReference>
<dbReference type="PROSITE" id="PS51462">
    <property type="entry name" value="NUDIX"/>
    <property type="match status" value="1"/>
</dbReference>
<accession>A0ABP7AMU2</accession>
<evidence type="ECO:0000256" key="12">
    <source>
        <dbReference type="RuleBase" id="RU003476"/>
    </source>
</evidence>
<dbReference type="EC" id="3.6.1.55" evidence="11"/>
<reference evidence="15" key="1">
    <citation type="journal article" date="2019" name="Int. J. Syst. Evol. Microbiol.">
        <title>The Global Catalogue of Microorganisms (GCM) 10K type strain sequencing project: providing services to taxonomists for standard genome sequencing and annotation.</title>
        <authorList>
            <consortium name="The Broad Institute Genomics Platform"/>
            <consortium name="The Broad Institute Genome Sequencing Center for Infectious Disease"/>
            <person name="Wu L."/>
            <person name="Ma J."/>
        </authorList>
    </citation>
    <scope>NUCLEOTIDE SEQUENCE [LARGE SCALE GENOMIC DNA]</scope>
    <source>
        <strain evidence="15">JCM 16544</strain>
    </source>
</reference>
<dbReference type="CDD" id="cd03425">
    <property type="entry name" value="NUDIX_MutT_NudA_like"/>
    <property type="match status" value="1"/>
</dbReference>
<evidence type="ECO:0000256" key="8">
    <source>
        <dbReference type="ARBA" id="ARBA00022842"/>
    </source>
</evidence>
<dbReference type="InterPro" id="IPR020476">
    <property type="entry name" value="Nudix_hydrolase"/>
</dbReference>
<evidence type="ECO:0000256" key="7">
    <source>
        <dbReference type="ARBA" id="ARBA00022801"/>
    </source>
</evidence>
<gene>
    <name evidence="14" type="ORF">GCM10022200_18810</name>
</gene>
<comment type="catalytic activity">
    <reaction evidence="10">
        <text>8-oxo-dGTP + H2O = 8-oxo-dGMP + diphosphate + H(+)</text>
        <dbReference type="Rhea" id="RHEA:31575"/>
        <dbReference type="ChEBI" id="CHEBI:15377"/>
        <dbReference type="ChEBI" id="CHEBI:15378"/>
        <dbReference type="ChEBI" id="CHEBI:33019"/>
        <dbReference type="ChEBI" id="CHEBI:63224"/>
        <dbReference type="ChEBI" id="CHEBI:77896"/>
        <dbReference type="EC" id="3.6.1.55"/>
    </reaction>
</comment>
<evidence type="ECO:0000256" key="11">
    <source>
        <dbReference type="ARBA" id="ARBA00038905"/>
    </source>
</evidence>